<protein>
    <submittedName>
        <fullName evidence="2">Uncharacterized protein</fullName>
    </submittedName>
</protein>
<dbReference type="Proteomes" id="UP000447873">
    <property type="component" value="Unassembled WGS sequence"/>
</dbReference>
<name>A0A8H3V908_VENIN</name>
<dbReference type="EMBL" id="WNWS01000052">
    <property type="protein sequence ID" value="KAE9984260.1"/>
    <property type="molecule type" value="Genomic_DNA"/>
</dbReference>
<comment type="caution">
    <text evidence="2">The sequence shown here is derived from an EMBL/GenBank/DDBJ whole genome shotgun (WGS) entry which is preliminary data.</text>
</comment>
<evidence type="ECO:0000313" key="3">
    <source>
        <dbReference type="Proteomes" id="UP000447873"/>
    </source>
</evidence>
<organism evidence="2 3">
    <name type="scientific">Venturia inaequalis</name>
    <name type="common">Apple scab fungus</name>
    <dbReference type="NCBI Taxonomy" id="5025"/>
    <lineage>
        <taxon>Eukaryota</taxon>
        <taxon>Fungi</taxon>
        <taxon>Dikarya</taxon>
        <taxon>Ascomycota</taxon>
        <taxon>Pezizomycotina</taxon>
        <taxon>Dothideomycetes</taxon>
        <taxon>Pleosporomycetidae</taxon>
        <taxon>Venturiales</taxon>
        <taxon>Venturiaceae</taxon>
        <taxon>Venturia</taxon>
    </lineage>
</organism>
<evidence type="ECO:0000313" key="2">
    <source>
        <dbReference type="EMBL" id="KAE9984260.1"/>
    </source>
</evidence>
<feature type="region of interest" description="Disordered" evidence="1">
    <location>
        <begin position="182"/>
        <end position="204"/>
    </location>
</feature>
<accession>A0A8H3V908</accession>
<proteinExistence type="predicted"/>
<evidence type="ECO:0000256" key="1">
    <source>
        <dbReference type="SAM" id="MobiDB-lite"/>
    </source>
</evidence>
<feature type="region of interest" description="Disordered" evidence="1">
    <location>
        <begin position="13"/>
        <end position="32"/>
    </location>
</feature>
<feature type="region of interest" description="Disordered" evidence="1">
    <location>
        <begin position="45"/>
        <end position="66"/>
    </location>
</feature>
<sequence length="276" mass="31375">MQQDELAGLFARNMNFSNPTPPPEQQQQVIQKMSEPAPHIIYASSHYVPNPQPRHNEPSPEPEPAPCQPVVHFLSDSEIRDILNRNSINPDTLFLSQVNLLRNAGDDQRLRLLELWHISPPNIGHYDLVKEQASWTETTLNQEEQMARLRYERMMAERQFGNKIQQRQVEDQSMSLEVAQGIERPASAPESRGRSSHGSGAEPYMTSGYELLAQREYERSTADPASNESTQYSQATDPVYRASGTWDKSLENMANRYGAYEQSCVGAFSMVDDMEM</sequence>
<gene>
    <name evidence="2" type="ORF">EG328_008936</name>
</gene>
<dbReference type="AlphaFoldDB" id="A0A8H3V908"/>
<reference evidence="2 3" key="1">
    <citation type="submission" date="2018-12" db="EMBL/GenBank/DDBJ databases">
        <title>Venturia inaequalis Genome Resource.</title>
        <authorList>
            <person name="Lichtner F.J."/>
        </authorList>
    </citation>
    <scope>NUCLEOTIDE SEQUENCE [LARGE SCALE GENOMIC DNA]</scope>
    <source>
        <strain evidence="2 3">120213</strain>
    </source>
</reference>